<protein>
    <recommendedName>
        <fullName evidence="2">Cell envelope-related transcriptional attenuator domain-containing protein</fullName>
    </recommendedName>
</protein>
<dbReference type="Proteomes" id="UP000187404">
    <property type="component" value="Unassembled WGS sequence"/>
</dbReference>
<feature type="compositionally biased region" description="Basic and acidic residues" evidence="1">
    <location>
        <begin position="349"/>
        <end position="371"/>
    </location>
</feature>
<dbReference type="STRING" id="1261640.BHK98_00980"/>
<accession>A0A1Q9JF20</accession>
<organism evidence="3 4">
    <name type="scientific">Hornefia porci</name>
    <dbReference type="NCBI Taxonomy" id="2652292"/>
    <lineage>
        <taxon>Bacteria</taxon>
        <taxon>Bacillati</taxon>
        <taxon>Bacillota</taxon>
        <taxon>Clostridia</taxon>
        <taxon>Peptostreptococcales</taxon>
        <taxon>Anaerovoracaceae</taxon>
        <taxon>Hornefia</taxon>
    </lineage>
</organism>
<dbReference type="EMBL" id="MJIE01000001">
    <property type="protein sequence ID" value="OLR54783.1"/>
    <property type="molecule type" value="Genomic_DNA"/>
</dbReference>
<evidence type="ECO:0000313" key="3">
    <source>
        <dbReference type="EMBL" id="OLR54783.1"/>
    </source>
</evidence>
<keyword evidence="4" id="KW-1185">Reference proteome</keyword>
<reference evidence="3 4" key="1">
    <citation type="journal article" date="2016" name="Appl. Environ. Microbiol.">
        <title>Function and Phylogeny of Bacterial Butyryl Coenzyme A:Acetate Transferases and Their Diversity in the Proximal Colon of Swine.</title>
        <authorList>
            <person name="Trachsel J."/>
            <person name="Bayles D.O."/>
            <person name="Looft T."/>
            <person name="Levine U.Y."/>
            <person name="Allen H.K."/>
        </authorList>
    </citation>
    <scope>NUCLEOTIDE SEQUENCE [LARGE SCALE GENOMIC DNA]</scope>
    <source>
        <strain evidence="3 4">68-3-10</strain>
    </source>
</reference>
<feature type="compositionally biased region" description="Gly residues" evidence="1">
    <location>
        <begin position="400"/>
        <end position="442"/>
    </location>
</feature>
<feature type="domain" description="Cell envelope-related transcriptional attenuator" evidence="2">
    <location>
        <begin position="78"/>
        <end position="221"/>
    </location>
</feature>
<dbReference type="Gene3D" id="3.40.630.190">
    <property type="entry name" value="LCP protein"/>
    <property type="match status" value="1"/>
</dbReference>
<dbReference type="PANTHER" id="PTHR40903">
    <property type="entry name" value="GLYCINE-RICH CELL WALL STRUCTURAL PROTEIN 1-LIKE"/>
    <property type="match status" value="1"/>
</dbReference>
<dbReference type="RefSeq" id="WP_075711802.1">
    <property type="nucleotide sequence ID" value="NZ_MJIE01000001.1"/>
</dbReference>
<feature type="region of interest" description="Disordered" evidence="1">
    <location>
        <begin position="349"/>
        <end position="442"/>
    </location>
</feature>
<sequence length="442" mass="47896">MRDLPLNKKIILLAVLALFAVCLAFDIRSGIDTHRAKEIKKAQAEYNMTGVRGCSDIVLINTGMKDARDIADKDIQNIMVVSFEDDARKAIQLTSLKRMTYVPGATGKTGTALYKKYSAAHPENLLDAVQTMTGFRTDAYLAINDRAIIRMVRKIGVIQLNIDSDEIAELNRYQKILARKFHLADYTEITQPGIQPVNALQAAAYAQIGSNAPEKSSSDRHARTVVRKIIRAIHGCSMADMEEYRHILMKGDNNFRSEYSMQVAARLEAYKLQHAVRWPQIFERHTYHGTRYVFPVTAVSNARHLQIDLFEGTEFKAAREMRIYDRKIREALKDIEAIRAEKEAARKAKEKAEKEAAEKAAKEKAAAESKQNKSKNGSGGSSGRGKKKPGGDSGNSSSGNSGGGGSGGSGGSGNGNSGGGSGSGEEPGGGGETPGDEASGGI</sequence>
<proteinExistence type="predicted"/>
<dbReference type="Pfam" id="PF03816">
    <property type="entry name" value="LytR_cpsA_psr"/>
    <property type="match status" value="1"/>
</dbReference>
<dbReference type="AlphaFoldDB" id="A0A1Q9JF20"/>
<name>A0A1Q9JF20_9FIRM</name>
<evidence type="ECO:0000259" key="2">
    <source>
        <dbReference type="Pfam" id="PF03816"/>
    </source>
</evidence>
<gene>
    <name evidence="3" type="ORF">BHK98_00980</name>
</gene>
<evidence type="ECO:0000256" key="1">
    <source>
        <dbReference type="SAM" id="MobiDB-lite"/>
    </source>
</evidence>
<dbReference type="PANTHER" id="PTHR40903:SF1">
    <property type="entry name" value="HYPHALLY REGULATED CELL WALL PROTEIN 3"/>
    <property type="match status" value="1"/>
</dbReference>
<comment type="caution">
    <text evidence="3">The sequence shown here is derived from an EMBL/GenBank/DDBJ whole genome shotgun (WGS) entry which is preliminary data.</text>
</comment>
<dbReference type="OrthoDB" id="27330at2"/>
<evidence type="ECO:0000313" key="4">
    <source>
        <dbReference type="Proteomes" id="UP000187404"/>
    </source>
</evidence>
<dbReference type="InterPro" id="IPR004474">
    <property type="entry name" value="LytR_CpsA_psr"/>
</dbReference>